<name>A0ABW8ENA5_STRT5</name>
<keyword evidence="2" id="KW-1133">Transmembrane helix</keyword>
<keyword evidence="5" id="KW-1185">Reference proteome</keyword>
<keyword evidence="2" id="KW-0472">Membrane</keyword>
<evidence type="ECO:0000313" key="5">
    <source>
        <dbReference type="Proteomes" id="UP001617351"/>
    </source>
</evidence>
<keyword evidence="2" id="KW-0812">Transmembrane</keyword>
<evidence type="ECO:0000256" key="2">
    <source>
        <dbReference type="SAM" id="Phobius"/>
    </source>
</evidence>
<dbReference type="InterPro" id="IPR025509">
    <property type="entry name" value="DUF4396"/>
</dbReference>
<proteinExistence type="predicted"/>
<feature type="region of interest" description="Disordered" evidence="1">
    <location>
        <begin position="1"/>
        <end position="21"/>
    </location>
</feature>
<comment type="caution">
    <text evidence="4">The sequence shown here is derived from an EMBL/GenBank/DDBJ whole genome shotgun (WGS) entry which is preliminary data.</text>
</comment>
<evidence type="ECO:0000259" key="3">
    <source>
        <dbReference type="Pfam" id="PF14342"/>
    </source>
</evidence>
<dbReference type="Proteomes" id="UP001617351">
    <property type="component" value="Unassembled WGS sequence"/>
</dbReference>
<feature type="transmembrane region" description="Helical" evidence="2">
    <location>
        <begin position="82"/>
        <end position="102"/>
    </location>
</feature>
<protein>
    <submittedName>
        <fullName evidence="4">DUF4396 domain-containing protein</fullName>
    </submittedName>
</protein>
<dbReference type="EMBL" id="JBIUYY010000008">
    <property type="protein sequence ID" value="MFJ2823356.1"/>
    <property type="molecule type" value="Genomic_DNA"/>
</dbReference>
<accession>A0ABW8ENA5</accession>
<reference evidence="4 5" key="1">
    <citation type="submission" date="2024-10" db="EMBL/GenBank/DDBJ databases">
        <title>The Natural Products Discovery Center: Release of the First 8490 Sequenced Strains for Exploring Actinobacteria Biosynthetic Diversity.</title>
        <authorList>
            <person name="Kalkreuter E."/>
            <person name="Kautsar S.A."/>
            <person name="Yang D."/>
            <person name="Bader C.D."/>
            <person name="Teijaro C.N."/>
            <person name="Fluegel L."/>
            <person name="Davis C.M."/>
            <person name="Simpson J.R."/>
            <person name="Lauterbach L."/>
            <person name="Steele A.D."/>
            <person name="Gui C."/>
            <person name="Meng S."/>
            <person name="Li G."/>
            <person name="Viehrig K."/>
            <person name="Ye F."/>
            <person name="Su P."/>
            <person name="Kiefer A.F."/>
            <person name="Nichols A."/>
            <person name="Cepeda A.J."/>
            <person name="Yan W."/>
            <person name="Fan B."/>
            <person name="Jiang Y."/>
            <person name="Adhikari A."/>
            <person name="Zheng C.-J."/>
            <person name="Schuster L."/>
            <person name="Cowan T.M."/>
            <person name="Smanski M.J."/>
            <person name="Chevrette M.G."/>
            <person name="De Carvalho L.P.S."/>
            <person name="Shen B."/>
        </authorList>
    </citation>
    <scope>NUCLEOTIDE SEQUENCE [LARGE SCALE GENOMIC DNA]</scope>
    <source>
        <strain evidence="4 5">NPDC087220</strain>
    </source>
</reference>
<dbReference type="Pfam" id="PF14342">
    <property type="entry name" value="DUF4396"/>
    <property type="match status" value="1"/>
</dbReference>
<feature type="transmembrane region" description="Helical" evidence="2">
    <location>
        <begin position="114"/>
        <end position="136"/>
    </location>
</feature>
<feature type="transmembrane region" description="Helical" evidence="2">
    <location>
        <begin position="148"/>
        <end position="168"/>
    </location>
</feature>
<gene>
    <name evidence="4" type="ORF">ACIO7M_19880</name>
</gene>
<sequence length="186" mass="19027">MDDSSERDHGGHHAHAAPTAHAAHAAHTGRGGYSTHAAHPAAGATWGTAVRATLHCLTGCAIGEILGMVIGTALAWGNVQTMALAITLAFLFGYSFTLFAVVRSGLTLKAAVKVALAADTVSIAVMELVDNAVIALTPGAMDAHLGDGLFWAALLGGFAVAFVVTTPINKWMIGRGKGHAVVHAHH</sequence>
<feature type="domain" description="DUF4396" evidence="3">
    <location>
        <begin position="45"/>
        <end position="178"/>
    </location>
</feature>
<dbReference type="RefSeq" id="WP_402382764.1">
    <property type="nucleotide sequence ID" value="NZ_JBIUYY010000008.1"/>
</dbReference>
<organism evidence="4 5">
    <name type="scientific">Streptomyces toxytricini</name>
    <name type="common">Actinomyces toxytricini</name>
    <dbReference type="NCBI Taxonomy" id="67369"/>
    <lineage>
        <taxon>Bacteria</taxon>
        <taxon>Bacillati</taxon>
        <taxon>Actinomycetota</taxon>
        <taxon>Actinomycetes</taxon>
        <taxon>Kitasatosporales</taxon>
        <taxon>Streptomycetaceae</taxon>
        <taxon>Streptomyces</taxon>
    </lineage>
</organism>
<feature type="compositionally biased region" description="Basic and acidic residues" evidence="1">
    <location>
        <begin position="1"/>
        <end position="11"/>
    </location>
</feature>
<evidence type="ECO:0000256" key="1">
    <source>
        <dbReference type="SAM" id="MobiDB-lite"/>
    </source>
</evidence>
<feature type="transmembrane region" description="Helical" evidence="2">
    <location>
        <begin position="56"/>
        <end position="76"/>
    </location>
</feature>
<evidence type="ECO:0000313" key="4">
    <source>
        <dbReference type="EMBL" id="MFJ2823356.1"/>
    </source>
</evidence>